<dbReference type="SUPFAM" id="SSF52058">
    <property type="entry name" value="L domain-like"/>
    <property type="match status" value="1"/>
</dbReference>
<keyword evidence="4" id="KW-0677">Repeat</keyword>
<accession>A0A7N2L618</accession>
<dbReference type="Gene3D" id="3.30.200.20">
    <property type="entry name" value="Phosphorylase Kinase, domain 1"/>
    <property type="match status" value="1"/>
</dbReference>
<keyword evidence="2" id="KW-0433">Leucine-rich repeat</keyword>
<evidence type="ECO:0008006" key="14">
    <source>
        <dbReference type="Google" id="ProtNLM"/>
    </source>
</evidence>
<dbReference type="PROSITE" id="PS50222">
    <property type="entry name" value="EF_HAND_2"/>
    <property type="match status" value="1"/>
</dbReference>
<proteinExistence type="predicted"/>
<feature type="compositionally biased region" description="Polar residues" evidence="8">
    <location>
        <begin position="810"/>
        <end position="822"/>
    </location>
</feature>
<dbReference type="GO" id="GO:0033612">
    <property type="term" value="F:receptor serine/threonine kinase binding"/>
    <property type="evidence" value="ECO:0007669"/>
    <property type="project" value="TreeGrafter"/>
</dbReference>
<feature type="domain" description="Protein kinase" evidence="10">
    <location>
        <begin position="519"/>
        <end position="831"/>
    </location>
</feature>
<dbReference type="InterPro" id="IPR011009">
    <property type="entry name" value="Kinase-like_dom_sf"/>
</dbReference>
<dbReference type="Gramene" id="QL03p024444:mrna">
    <property type="protein sequence ID" value="QL03p024444:mrna"/>
    <property type="gene ID" value="QL03p024444"/>
</dbReference>
<dbReference type="Gene3D" id="1.10.510.10">
    <property type="entry name" value="Transferase(Phosphotransferase) domain 1"/>
    <property type="match status" value="1"/>
</dbReference>
<dbReference type="PANTHER" id="PTHR48056">
    <property type="entry name" value="LRR RECEPTOR-LIKE SERINE/THREONINE-PROTEIN KINASE-RELATED"/>
    <property type="match status" value="1"/>
</dbReference>
<feature type="region of interest" description="Disordered" evidence="8">
    <location>
        <begin position="754"/>
        <end position="774"/>
    </location>
</feature>
<keyword evidence="5 9" id="KW-1133">Transmembrane helix</keyword>
<dbReference type="PROSITE" id="PS50011">
    <property type="entry name" value="PROTEIN_KINASE_DOM"/>
    <property type="match status" value="1"/>
</dbReference>
<evidence type="ECO:0000313" key="13">
    <source>
        <dbReference type="Proteomes" id="UP000594261"/>
    </source>
</evidence>
<evidence type="ECO:0000256" key="2">
    <source>
        <dbReference type="ARBA" id="ARBA00022614"/>
    </source>
</evidence>
<evidence type="ECO:0000256" key="6">
    <source>
        <dbReference type="ARBA" id="ARBA00023136"/>
    </source>
</evidence>
<dbReference type="InterPro" id="IPR001611">
    <property type="entry name" value="Leu-rich_rpt"/>
</dbReference>
<dbReference type="Pfam" id="PF07714">
    <property type="entry name" value="PK_Tyr_Ser-Thr"/>
    <property type="match status" value="1"/>
</dbReference>
<evidence type="ECO:0000259" key="11">
    <source>
        <dbReference type="PROSITE" id="PS50222"/>
    </source>
</evidence>
<dbReference type="InterPro" id="IPR050647">
    <property type="entry name" value="Plant_LRR-RLKs"/>
</dbReference>
<dbReference type="GO" id="GO:0016020">
    <property type="term" value="C:membrane"/>
    <property type="evidence" value="ECO:0007669"/>
    <property type="project" value="UniProtKB-SubCell"/>
</dbReference>
<comment type="subcellular location">
    <subcellularLocation>
        <location evidence="1">Membrane</location>
    </subcellularLocation>
</comment>
<keyword evidence="7" id="KW-0325">Glycoprotein</keyword>
<dbReference type="InterPro" id="IPR011992">
    <property type="entry name" value="EF-hand-dom_pair"/>
</dbReference>
<organism evidence="12 13">
    <name type="scientific">Quercus lobata</name>
    <name type="common">Valley oak</name>
    <dbReference type="NCBI Taxonomy" id="97700"/>
    <lineage>
        <taxon>Eukaryota</taxon>
        <taxon>Viridiplantae</taxon>
        <taxon>Streptophyta</taxon>
        <taxon>Embryophyta</taxon>
        <taxon>Tracheophyta</taxon>
        <taxon>Spermatophyta</taxon>
        <taxon>Magnoliopsida</taxon>
        <taxon>eudicotyledons</taxon>
        <taxon>Gunneridae</taxon>
        <taxon>Pentapetalae</taxon>
        <taxon>rosids</taxon>
        <taxon>fabids</taxon>
        <taxon>Fagales</taxon>
        <taxon>Fagaceae</taxon>
        <taxon>Quercus</taxon>
    </lineage>
</organism>
<feature type="transmembrane region" description="Helical" evidence="9">
    <location>
        <begin position="458"/>
        <end position="483"/>
    </location>
</feature>
<feature type="compositionally biased region" description="Low complexity" evidence="8">
    <location>
        <begin position="754"/>
        <end position="765"/>
    </location>
</feature>
<dbReference type="InterPro" id="IPR001245">
    <property type="entry name" value="Ser-Thr/Tyr_kinase_cat_dom"/>
</dbReference>
<evidence type="ECO:0000256" key="4">
    <source>
        <dbReference type="ARBA" id="ARBA00022737"/>
    </source>
</evidence>
<feature type="region of interest" description="Disordered" evidence="8">
    <location>
        <begin position="797"/>
        <end position="831"/>
    </location>
</feature>
<dbReference type="FunFam" id="3.80.10.10:FF:000383">
    <property type="entry name" value="Leucine-rich repeat receptor protein kinase EMS1"/>
    <property type="match status" value="1"/>
</dbReference>
<dbReference type="PANTHER" id="PTHR48056:SF89">
    <property type="entry name" value="OS06G0585982 PROTEIN"/>
    <property type="match status" value="1"/>
</dbReference>
<name>A0A7N2L618_QUELO</name>
<dbReference type="InterPro" id="IPR003591">
    <property type="entry name" value="Leu-rich_rpt_typical-subtyp"/>
</dbReference>
<dbReference type="InterPro" id="IPR032675">
    <property type="entry name" value="LRR_dom_sf"/>
</dbReference>
<evidence type="ECO:0000256" key="7">
    <source>
        <dbReference type="ARBA" id="ARBA00023180"/>
    </source>
</evidence>
<protein>
    <recommendedName>
        <fullName evidence="14">Protein kinase domain-containing protein</fullName>
    </recommendedName>
</protein>
<feature type="domain" description="EF-hand" evidence="11">
    <location>
        <begin position="64"/>
        <end position="99"/>
    </location>
</feature>
<dbReference type="InterPro" id="IPR002048">
    <property type="entry name" value="EF_hand_dom"/>
</dbReference>
<dbReference type="PROSITE" id="PS00108">
    <property type="entry name" value="PROTEIN_KINASE_ST"/>
    <property type="match status" value="1"/>
</dbReference>
<dbReference type="Gene3D" id="3.80.10.10">
    <property type="entry name" value="Ribonuclease Inhibitor"/>
    <property type="match status" value="1"/>
</dbReference>
<dbReference type="SUPFAM" id="SSF47473">
    <property type="entry name" value="EF-hand"/>
    <property type="match status" value="1"/>
</dbReference>
<dbReference type="SMART" id="SM00369">
    <property type="entry name" value="LRR_TYP"/>
    <property type="match status" value="5"/>
</dbReference>
<dbReference type="EMBL" id="LRBV02000003">
    <property type="status" value="NOT_ANNOTATED_CDS"/>
    <property type="molecule type" value="Genomic_DNA"/>
</dbReference>
<evidence type="ECO:0000256" key="9">
    <source>
        <dbReference type="SAM" id="Phobius"/>
    </source>
</evidence>
<dbReference type="SMART" id="SM00220">
    <property type="entry name" value="S_TKc"/>
    <property type="match status" value="1"/>
</dbReference>
<reference evidence="12" key="2">
    <citation type="submission" date="2021-01" db="UniProtKB">
        <authorList>
            <consortium name="EnsemblPlants"/>
        </authorList>
    </citation>
    <scope>IDENTIFICATION</scope>
</reference>
<dbReference type="GO" id="GO:0005524">
    <property type="term" value="F:ATP binding"/>
    <property type="evidence" value="ECO:0007669"/>
    <property type="project" value="InterPro"/>
</dbReference>
<dbReference type="SUPFAM" id="SSF56112">
    <property type="entry name" value="Protein kinase-like (PK-like)"/>
    <property type="match status" value="1"/>
</dbReference>
<dbReference type="Proteomes" id="UP000594261">
    <property type="component" value="Chromosome 3"/>
</dbReference>
<dbReference type="Pfam" id="PF00560">
    <property type="entry name" value="LRR_1"/>
    <property type="match status" value="5"/>
</dbReference>
<sequence length="831" mass="90904">MSVTMVNSSTVMGLIQDTKKFNNCINECFEMLGIDGNGMLSRELLYGGLNKLLSLENNTNQEEEINDLYEVIFKRFDKDEKGLIDRMEFESLIRELMLAMARGIIGGLPVLVALEEHSLVIKAVNMNVKETYDDLVVSIKPLSRIVPSTFCSEICTLESVMFQNNKLTGHLPRELGQLHGLKFLDVSMNNLTGVIPSTFGNLSTLTILNKARTQISGEIPNELGRLNNLVTLQLSENQLSGEIPFSIFNISSLKFLSLTLNRLVGKLSSNIGLTLPKIRELCLASNHLEGPIPSSLSNASYIEHLDLSSNNFTGHIPLLGKIPNSIGELQKLERLMVIDNLFSGAIPDIFSNLTWLYELDMANNRLSSRIPMTLESLDLSSTNLSGLIPTELENLNALQMLNLSFNSLEVEVPKNGVSANISWHSLQGNNQLCVFDHETAEKLRVTTCVKKTKSNSDLVLKVIIQTSSFIVLVCALCLVCAVITTKKRKTINNESSTSKLKGLPPRLSYSEIQLAVNGFVTTNLIRRGAFGSVYGAVFSSGESGIHTTVVVKVLDLTQSKASKSFDAECEALRNIKHQNLVKVFNSCSSIDHTGAEFKALAMEFMSIGNLDKWLYPEDVECGSTLTLTQRLNIAIDVASALDHLHHDFDPPVVHCDLKPGNVLLDEDMTAHVGDFGLARFLSHDSSQNGSSTIGLKGSVILLQFGILLLEIIIAKKPTDGIFQEGLSINKFISEVHESKILDIADPRLFKDNESFSQSSSTNYSSGEDSSSKNKNNIAFRGEECVASMACGELVSAETSGTDGKGEGFSTDASVPVNDSHSASGLMRHTLP</sequence>
<dbReference type="InterPro" id="IPR000719">
    <property type="entry name" value="Prot_kinase_dom"/>
</dbReference>
<evidence type="ECO:0000256" key="8">
    <source>
        <dbReference type="SAM" id="MobiDB-lite"/>
    </source>
</evidence>
<dbReference type="InterPro" id="IPR008271">
    <property type="entry name" value="Ser/Thr_kinase_AS"/>
</dbReference>
<keyword evidence="3 9" id="KW-0812">Transmembrane</keyword>
<evidence type="ECO:0000256" key="3">
    <source>
        <dbReference type="ARBA" id="ARBA00022692"/>
    </source>
</evidence>
<evidence type="ECO:0000259" key="10">
    <source>
        <dbReference type="PROSITE" id="PS50011"/>
    </source>
</evidence>
<dbReference type="EnsemblPlants" id="QL03p024444:mrna">
    <property type="protein sequence ID" value="QL03p024444:mrna"/>
    <property type="gene ID" value="QL03p024444"/>
</dbReference>
<evidence type="ECO:0000313" key="12">
    <source>
        <dbReference type="EnsemblPlants" id="QL03p024444:mrna"/>
    </source>
</evidence>
<dbReference type="AlphaFoldDB" id="A0A7N2L618"/>
<keyword evidence="6 9" id="KW-0472">Membrane</keyword>
<keyword evidence="13" id="KW-1185">Reference proteome</keyword>
<dbReference type="InParanoid" id="A0A7N2L618"/>
<reference evidence="12 13" key="1">
    <citation type="journal article" date="2016" name="G3 (Bethesda)">
        <title>First Draft Assembly and Annotation of the Genome of a California Endemic Oak Quercus lobata Nee (Fagaceae).</title>
        <authorList>
            <person name="Sork V.L."/>
            <person name="Fitz-Gibbon S.T."/>
            <person name="Puiu D."/>
            <person name="Crepeau M."/>
            <person name="Gugger P.F."/>
            <person name="Sherman R."/>
            <person name="Stevens K."/>
            <person name="Langley C.H."/>
            <person name="Pellegrini M."/>
            <person name="Salzberg S.L."/>
        </authorList>
    </citation>
    <scope>NUCLEOTIDE SEQUENCE [LARGE SCALE GENOMIC DNA]</scope>
    <source>
        <strain evidence="12 13">cv. SW786</strain>
    </source>
</reference>
<dbReference type="GO" id="GO:0004672">
    <property type="term" value="F:protein kinase activity"/>
    <property type="evidence" value="ECO:0007669"/>
    <property type="project" value="InterPro"/>
</dbReference>
<evidence type="ECO:0000256" key="5">
    <source>
        <dbReference type="ARBA" id="ARBA00022989"/>
    </source>
</evidence>
<evidence type="ECO:0000256" key="1">
    <source>
        <dbReference type="ARBA" id="ARBA00004370"/>
    </source>
</evidence>
<dbReference type="Gene3D" id="1.10.238.10">
    <property type="entry name" value="EF-hand"/>
    <property type="match status" value="1"/>
</dbReference>
<dbReference type="GO" id="GO:0005509">
    <property type="term" value="F:calcium ion binding"/>
    <property type="evidence" value="ECO:0007669"/>
    <property type="project" value="InterPro"/>
</dbReference>